<accession>A0A1I7X0A1</accession>
<protein>
    <submittedName>
        <fullName evidence="3">Secreted protein</fullName>
    </submittedName>
</protein>
<keyword evidence="2" id="KW-1185">Reference proteome</keyword>
<feature type="transmembrane region" description="Helical" evidence="1">
    <location>
        <begin position="6"/>
        <end position="24"/>
    </location>
</feature>
<dbReference type="Proteomes" id="UP000095283">
    <property type="component" value="Unplaced"/>
</dbReference>
<name>A0A1I7X0A1_HETBA</name>
<proteinExistence type="predicted"/>
<keyword evidence="1" id="KW-1133">Transmembrane helix</keyword>
<keyword evidence="1" id="KW-0812">Transmembrane</keyword>
<keyword evidence="1" id="KW-0472">Membrane</keyword>
<evidence type="ECO:0000313" key="2">
    <source>
        <dbReference type="Proteomes" id="UP000095283"/>
    </source>
</evidence>
<dbReference type="AlphaFoldDB" id="A0A1I7X0A1"/>
<organism evidence="2 3">
    <name type="scientific">Heterorhabditis bacteriophora</name>
    <name type="common">Entomopathogenic nematode worm</name>
    <dbReference type="NCBI Taxonomy" id="37862"/>
    <lineage>
        <taxon>Eukaryota</taxon>
        <taxon>Metazoa</taxon>
        <taxon>Ecdysozoa</taxon>
        <taxon>Nematoda</taxon>
        <taxon>Chromadorea</taxon>
        <taxon>Rhabditida</taxon>
        <taxon>Rhabditina</taxon>
        <taxon>Rhabditomorpha</taxon>
        <taxon>Strongyloidea</taxon>
        <taxon>Heterorhabditidae</taxon>
        <taxon>Heterorhabditis</taxon>
    </lineage>
</organism>
<evidence type="ECO:0000313" key="3">
    <source>
        <dbReference type="WBParaSite" id="Hba_10859"/>
    </source>
</evidence>
<evidence type="ECO:0000256" key="1">
    <source>
        <dbReference type="SAM" id="Phobius"/>
    </source>
</evidence>
<sequence>MFTLGGLFVIWLADVVLIALQLLVPADGTGYIINYYGPRVTALRFDPWTNYSIYTCQDCM</sequence>
<reference evidence="3" key="1">
    <citation type="submission" date="2016-11" db="UniProtKB">
        <authorList>
            <consortium name="WormBaseParasite"/>
        </authorList>
    </citation>
    <scope>IDENTIFICATION</scope>
</reference>
<dbReference type="WBParaSite" id="Hba_10859">
    <property type="protein sequence ID" value="Hba_10859"/>
    <property type="gene ID" value="Hba_10859"/>
</dbReference>